<dbReference type="PROSITE" id="PS00502">
    <property type="entry name" value="POLYGALACTURONASE"/>
    <property type="match status" value="1"/>
</dbReference>
<evidence type="ECO:0000259" key="13">
    <source>
        <dbReference type="PROSITE" id="PS51473"/>
    </source>
</evidence>
<feature type="domain" description="Gnk2-homologous" evidence="13">
    <location>
        <begin position="1"/>
        <end position="75"/>
    </location>
</feature>
<evidence type="ECO:0000256" key="9">
    <source>
        <dbReference type="ARBA" id="ARBA00023316"/>
    </source>
</evidence>
<evidence type="ECO:0000256" key="1">
    <source>
        <dbReference type="ARBA" id="ARBA00004191"/>
    </source>
</evidence>
<dbReference type="GO" id="GO:0005975">
    <property type="term" value="P:carbohydrate metabolic process"/>
    <property type="evidence" value="ECO:0007669"/>
    <property type="project" value="InterPro"/>
</dbReference>
<reference evidence="14" key="1">
    <citation type="submission" date="2023-03" db="EMBL/GenBank/DDBJ databases">
        <authorList>
            <person name="Julca I."/>
        </authorList>
    </citation>
    <scope>NUCLEOTIDE SEQUENCE</scope>
</reference>
<dbReference type="SUPFAM" id="SSF51126">
    <property type="entry name" value="Pectin lyase-like"/>
    <property type="match status" value="1"/>
</dbReference>
<accession>A0AAV1C5D0</accession>
<dbReference type="CDD" id="cd23509">
    <property type="entry name" value="Gnk2-like"/>
    <property type="match status" value="1"/>
</dbReference>
<dbReference type="Pfam" id="PF00295">
    <property type="entry name" value="Glyco_hydro_28"/>
    <property type="match status" value="1"/>
</dbReference>
<gene>
    <name evidence="14" type="ORF">OLC1_LOCUS2258</name>
</gene>
<evidence type="ECO:0000256" key="6">
    <source>
        <dbReference type="ARBA" id="ARBA00022737"/>
    </source>
</evidence>
<evidence type="ECO:0000313" key="15">
    <source>
        <dbReference type="Proteomes" id="UP001161247"/>
    </source>
</evidence>
<keyword evidence="8 11" id="KW-0326">Glycosidase</keyword>
<dbReference type="InterPro" id="IPR011050">
    <property type="entry name" value="Pectin_lyase_fold/virulence"/>
</dbReference>
<dbReference type="Pfam" id="PF01657">
    <property type="entry name" value="Stress-antifung"/>
    <property type="match status" value="1"/>
</dbReference>
<keyword evidence="6" id="KW-0677">Repeat</keyword>
<evidence type="ECO:0000256" key="5">
    <source>
        <dbReference type="ARBA" id="ARBA00022729"/>
    </source>
</evidence>
<keyword evidence="3" id="KW-0134">Cell wall</keyword>
<keyword evidence="12" id="KW-1133">Transmembrane helix</keyword>
<keyword evidence="4" id="KW-0964">Secreted</keyword>
<feature type="transmembrane region" description="Helical" evidence="12">
    <location>
        <begin position="294"/>
        <end position="311"/>
    </location>
</feature>
<dbReference type="InterPro" id="IPR006626">
    <property type="entry name" value="PbH1"/>
</dbReference>
<comment type="similarity">
    <text evidence="2 11">Belongs to the glycosyl hydrolase 28 family.</text>
</comment>
<dbReference type="FunFam" id="2.160.20.10:FF:000004">
    <property type="entry name" value="Pectin lyase-like superfamily protein"/>
    <property type="match status" value="1"/>
</dbReference>
<keyword evidence="12" id="KW-0472">Membrane</keyword>
<sequence length="849" mass="94861">MRCTEQQRECACSVADPGTAYESVYVLTECWRSLDAESCRACLESASTSLLGCLPKSEGRALNTECFMRYSDTNFLNSIPQTGSSRGAAVAVYGANSSAGRDILWENLIASAGNIHSPWVAIEDFNNVLHVHERIGGNRVTVVEIQGLQSWAQEIQGTQMFQLAKKLKRLKPVLKQLNKEQYAEIQVNEDLQKIEREQYRKYVEISKAVESFLHQKAKDKSYMLNICEFLAETIRSMQQQTKFKKGGKSSHRKSMKHSGAFTVGRAQDQTVLGNAGDYRPIAFCNVVYKVISKLLLSLLVVDLSFIMYYLLRNYSFSNLIMECNGRKIPLVSWDVICRLKSEGGLGIRDAQSLPYTQNGILLTIFPSNTKNETMIMQENTFSRTHKFSISRTKWNPLHKTKEFQANFSRIESSNLLNGGETIISERLIKHHYLRREIKKKGGKKMSSTSTRMILVLCWICLYCNCDAVTTGLPPRVFNVINYGARPDGFSDNSREFLRAWKDGCEYEGRSRILIPKGTYELNSVTFAGPCKGAMSFLIKGTLLAPTNPALFVNYDTWIGFKYLDNLTVKGGGLLDGRGKSAWKYNNCAIKSDCDRLPTTLRLDFVHNSSIKYLRSVNSKIEHIIVFGSSNLNISFLKLTTPNEGHNTDGIKIARSKNIRVSRSMIQTGDDCIALLSGSEDIDISEVVCGPGHGISIGSIGRGHWKDPVRGVHVANCTFLGTQNGARIKTWSPSDYVLVSDVSFEDIEMESVNNPIFIDQDYCPFCENRKIGSSQSRVQIRHVTFRNIWGTSSSKIAVNLHCSNVKPCQNVKLVDIDLSYEGPIGGPPLASCFNVYGVAYGKQVPSGCVI</sequence>
<evidence type="ECO:0000256" key="4">
    <source>
        <dbReference type="ARBA" id="ARBA00022525"/>
    </source>
</evidence>
<evidence type="ECO:0000256" key="10">
    <source>
        <dbReference type="PROSITE-ProRule" id="PRU10052"/>
    </source>
</evidence>
<dbReference type="InterPro" id="IPR000743">
    <property type="entry name" value="Glyco_hydro_28"/>
</dbReference>
<dbReference type="Gene3D" id="3.30.430.20">
    <property type="entry name" value="Gnk2 domain, C-X8-C-X2-C motif"/>
    <property type="match status" value="1"/>
</dbReference>
<keyword evidence="9" id="KW-0961">Cell wall biogenesis/degradation</keyword>
<dbReference type="Gene3D" id="2.160.20.10">
    <property type="entry name" value="Single-stranded right-handed beta-helix, Pectin lyase-like"/>
    <property type="match status" value="1"/>
</dbReference>
<dbReference type="Proteomes" id="UP001161247">
    <property type="component" value="Chromosome 1"/>
</dbReference>
<organism evidence="14 15">
    <name type="scientific">Oldenlandia corymbosa var. corymbosa</name>
    <dbReference type="NCBI Taxonomy" id="529605"/>
    <lineage>
        <taxon>Eukaryota</taxon>
        <taxon>Viridiplantae</taxon>
        <taxon>Streptophyta</taxon>
        <taxon>Embryophyta</taxon>
        <taxon>Tracheophyta</taxon>
        <taxon>Spermatophyta</taxon>
        <taxon>Magnoliopsida</taxon>
        <taxon>eudicotyledons</taxon>
        <taxon>Gunneridae</taxon>
        <taxon>Pentapetalae</taxon>
        <taxon>asterids</taxon>
        <taxon>lamiids</taxon>
        <taxon>Gentianales</taxon>
        <taxon>Rubiaceae</taxon>
        <taxon>Rubioideae</taxon>
        <taxon>Spermacoceae</taxon>
        <taxon>Hedyotis-Oldenlandia complex</taxon>
        <taxon>Oldenlandia</taxon>
    </lineage>
</organism>
<dbReference type="PANTHER" id="PTHR31375">
    <property type="match status" value="1"/>
</dbReference>
<evidence type="ECO:0000256" key="2">
    <source>
        <dbReference type="ARBA" id="ARBA00008834"/>
    </source>
</evidence>
<keyword evidence="15" id="KW-1185">Reference proteome</keyword>
<evidence type="ECO:0000313" key="14">
    <source>
        <dbReference type="EMBL" id="CAI9090012.1"/>
    </source>
</evidence>
<name>A0AAV1C5D0_OLDCO</name>
<protein>
    <submittedName>
        <fullName evidence="14">OLC1v1024687C1</fullName>
    </submittedName>
</protein>
<evidence type="ECO:0000256" key="7">
    <source>
        <dbReference type="ARBA" id="ARBA00022801"/>
    </source>
</evidence>
<dbReference type="SMART" id="SM00710">
    <property type="entry name" value="PbH1"/>
    <property type="match status" value="6"/>
</dbReference>
<comment type="subcellular location">
    <subcellularLocation>
        <location evidence="1">Secreted</location>
        <location evidence="1">Cell wall</location>
    </subcellularLocation>
</comment>
<evidence type="ECO:0000256" key="12">
    <source>
        <dbReference type="SAM" id="Phobius"/>
    </source>
</evidence>
<dbReference type="EMBL" id="OX459118">
    <property type="protein sequence ID" value="CAI9090012.1"/>
    <property type="molecule type" value="Genomic_DNA"/>
</dbReference>
<evidence type="ECO:0000256" key="3">
    <source>
        <dbReference type="ARBA" id="ARBA00022512"/>
    </source>
</evidence>
<dbReference type="AlphaFoldDB" id="A0AAV1C5D0"/>
<dbReference type="GO" id="GO:0071555">
    <property type="term" value="P:cell wall organization"/>
    <property type="evidence" value="ECO:0007669"/>
    <property type="project" value="UniProtKB-KW"/>
</dbReference>
<dbReference type="InterPro" id="IPR012334">
    <property type="entry name" value="Pectin_lyas_fold"/>
</dbReference>
<feature type="active site" evidence="10">
    <location>
        <position position="692"/>
    </location>
</feature>
<dbReference type="InterPro" id="IPR002902">
    <property type="entry name" value="GNK2"/>
</dbReference>
<keyword evidence="12" id="KW-0812">Transmembrane</keyword>
<keyword evidence="5" id="KW-0732">Signal</keyword>
<evidence type="ECO:0000256" key="11">
    <source>
        <dbReference type="RuleBase" id="RU361169"/>
    </source>
</evidence>
<keyword evidence="7 11" id="KW-0378">Hydrolase</keyword>
<dbReference type="PROSITE" id="PS51473">
    <property type="entry name" value="GNK2"/>
    <property type="match status" value="1"/>
</dbReference>
<evidence type="ECO:0000256" key="8">
    <source>
        <dbReference type="ARBA" id="ARBA00023295"/>
    </source>
</evidence>
<dbReference type="GO" id="GO:0004650">
    <property type="term" value="F:polygalacturonase activity"/>
    <property type="evidence" value="ECO:0007669"/>
    <property type="project" value="InterPro"/>
</dbReference>
<dbReference type="InterPro" id="IPR038408">
    <property type="entry name" value="GNK2_sf"/>
</dbReference>
<proteinExistence type="inferred from homology"/>